<dbReference type="InterPro" id="IPR000835">
    <property type="entry name" value="HTH_MarR-typ"/>
</dbReference>
<sequence length="164" mass="19036">MSFSQAELSNALRLLSERLPQFSEPQARATRMLRVVTERLSSKLNESLKAYGINENLWFAVMAVYVSPNSEILPSRLSDLMDLTRTSATRLSDEMVERGWVERHINQQDRRQIVLKLTAEGESFIQKIWPKISDNGDNVWDVFTEEDYTQLHHLLSKLLTRLNN</sequence>
<name>A0A0J0YSP9_9NEIS</name>
<dbReference type="RefSeq" id="WP_047760687.1">
    <property type="nucleotide sequence ID" value="NZ_CP091510.1"/>
</dbReference>
<reference evidence="5 6" key="1">
    <citation type="submission" date="2014-11" db="EMBL/GenBank/DDBJ databases">
        <title>Genome of a novel goose pathogen.</title>
        <authorList>
            <person name="Hansen C.M."/>
            <person name="Hueffer K."/>
            <person name="Choi S.C."/>
        </authorList>
    </citation>
    <scope>NUCLEOTIDE SEQUENCE [LARGE SCALE GENOMIC DNA]</scope>
    <source>
        <strain evidence="5 6">KH1503</strain>
    </source>
</reference>
<dbReference type="Pfam" id="PF01047">
    <property type="entry name" value="MarR"/>
    <property type="match status" value="1"/>
</dbReference>
<dbReference type="OrthoDB" id="5947517at2"/>
<dbReference type="InterPro" id="IPR023187">
    <property type="entry name" value="Tscrpt_reg_MarR-type_CS"/>
</dbReference>
<keyword evidence="2" id="KW-0238">DNA-binding</keyword>
<protein>
    <submittedName>
        <fullName evidence="5">MarR family transcriptional regulator</fullName>
    </submittedName>
</protein>
<dbReference type="InterPro" id="IPR036390">
    <property type="entry name" value="WH_DNA-bd_sf"/>
</dbReference>
<organism evidence="5 6">
    <name type="scientific">Neisseria arctica</name>
    <dbReference type="NCBI Taxonomy" id="1470200"/>
    <lineage>
        <taxon>Bacteria</taxon>
        <taxon>Pseudomonadati</taxon>
        <taxon>Pseudomonadota</taxon>
        <taxon>Betaproteobacteria</taxon>
        <taxon>Neisseriales</taxon>
        <taxon>Neisseriaceae</taxon>
        <taxon>Neisseria</taxon>
    </lineage>
</organism>
<proteinExistence type="predicted"/>
<dbReference type="AlphaFoldDB" id="A0A0J0YSP9"/>
<dbReference type="PROSITE" id="PS50995">
    <property type="entry name" value="HTH_MARR_2"/>
    <property type="match status" value="1"/>
</dbReference>
<evidence type="ECO:0000256" key="2">
    <source>
        <dbReference type="ARBA" id="ARBA00023125"/>
    </source>
</evidence>
<dbReference type="STRING" id="1470200.PL75_04310"/>
<dbReference type="GO" id="GO:0003677">
    <property type="term" value="F:DNA binding"/>
    <property type="evidence" value="ECO:0007669"/>
    <property type="project" value="UniProtKB-KW"/>
</dbReference>
<evidence type="ECO:0000259" key="4">
    <source>
        <dbReference type="PROSITE" id="PS50995"/>
    </source>
</evidence>
<dbReference type="GO" id="GO:0003700">
    <property type="term" value="F:DNA-binding transcription factor activity"/>
    <property type="evidence" value="ECO:0007669"/>
    <property type="project" value="InterPro"/>
</dbReference>
<feature type="domain" description="HTH marR-type" evidence="4">
    <location>
        <begin position="26"/>
        <end position="160"/>
    </location>
</feature>
<accession>A0A0J0YSP9</accession>
<gene>
    <name evidence="5" type="ORF">PL75_04310</name>
</gene>
<dbReference type="PANTHER" id="PTHR42756">
    <property type="entry name" value="TRANSCRIPTIONAL REGULATOR, MARR"/>
    <property type="match status" value="1"/>
</dbReference>
<evidence type="ECO:0000256" key="1">
    <source>
        <dbReference type="ARBA" id="ARBA00023015"/>
    </source>
</evidence>
<keyword evidence="6" id="KW-1185">Reference proteome</keyword>
<dbReference type="PROSITE" id="PS01117">
    <property type="entry name" value="HTH_MARR_1"/>
    <property type="match status" value="1"/>
</dbReference>
<dbReference type="Proteomes" id="UP000036027">
    <property type="component" value="Unassembled WGS sequence"/>
</dbReference>
<evidence type="ECO:0000313" key="5">
    <source>
        <dbReference type="EMBL" id="KLT73136.1"/>
    </source>
</evidence>
<keyword evidence="3" id="KW-0804">Transcription</keyword>
<dbReference type="PRINTS" id="PR00598">
    <property type="entry name" value="HTHMARR"/>
</dbReference>
<dbReference type="PANTHER" id="PTHR42756:SF1">
    <property type="entry name" value="TRANSCRIPTIONAL REPRESSOR OF EMRAB OPERON"/>
    <property type="match status" value="1"/>
</dbReference>
<evidence type="ECO:0000313" key="6">
    <source>
        <dbReference type="Proteomes" id="UP000036027"/>
    </source>
</evidence>
<dbReference type="InterPro" id="IPR036388">
    <property type="entry name" value="WH-like_DNA-bd_sf"/>
</dbReference>
<dbReference type="SUPFAM" id="SSF46785">
    <property type="entry name" value="Winged helix' DNA-binding domain"/>
    <property type="match status" value="1"/>
</dbReference>
<dbReference type="EMBL" id="JTDO01000005">
    <property type="protein sequence ID" value="KLT73136.1"/>
    <property type="molecule type" value="Genomic_DNA"/>
</dbReference>
<dbReference type="PATRIC" id="fig|1470200.3.peg.2010"/>
<comment type="caution">
    <text evidence="5">The sequence shown here is derived from an EMBL/GenBank/DDBJ whole genome shotgun (WGS) entry which is preliminary data.</text>
</comment>
<evidence type="ECO:0000256" key="3">
    <source>
        <dbReference type="ARBA" id="ARBA00023163"/>
    </source>
</evidence>
<dbReference type="Gene3D" id="1.10.10.10">
    <property type="entry name" value="Winged helix-like DNA-binding domain superfamily/Winged helix DNA-binding domain"/>
    <property type="match status" value="1"/>
</dbReference>
<keyword evidence="1" id="KW-0805">Transcription regulation</keyword>
<dbReference type="SMART" id="SM00347">
    <property type="entry name" value="HTH_MARR"/>
    <property type="match status" value="1"/>
</dbReference>